<comment type="caution">
    <text evidence="4">The sequence shown here is derived from an EMBL/GenBank/DDBJ whole genome shotgun (WGS) entry which is preliminary data.</text>
</comment>
<feature type="compositionally biased region" description="Polar residues" evidence="1">
    <location>
        <begin position="224"/>
        <end position="238"/>
    </location>
</feature>
<keyword evidence="2" id="KW-0812">Transmembrane</keyword>
<evidence type="ECO:0000256" key="1">
    <source>
        <dbReference type="SAM" id="MobiDB-lite"/>
    </source>
</evidence>
<evidence type="ECO:0000313" key="5">
    <source>
        <dbReference type="Proteomes" id="UP000233524"/>
    </source>
</evidence>
<dbReference type="InParanoid" id="A0A2N3NEC5"/>
<feature type="transmembrane region" description="Helical" evidence="2">
    <location>
        <begin position="143"/>
        <end position="165"/>
    </location>
</feature>
<feature type="region of interest" description="Disordered" evidence="1">
    <location>
        <begin position="30"/>
        <end position="122"/>
    </location>
</feature>
<organism evidence="4 5">
    <name type="scientific">Lomentospora prolificans</name>
    <dbReference type="NCBI Taxonomy" id="41688"/>
    <lineage>
        <taxon>Eukaryota</taxon>
        <taxon>Fungi</taxon>
        <taxon>Dikarya</taxon>
        <taxon>Ascomycota</taxon>
        <taxon>Pezizomycotina</taxon>
        <taxon>Sordariomycetes</taxon>
        <taxon>Hypocreomycetidae</taxon>
        <taxon>Microascales</taxon>
        <taxon>Microascaceae</taxon>
        <taxon>Lomentospora</taxon>
    </lineage>
</organism>
<dbReference type="Proteomes" id="UP000233524">
    <property type="component" value="Unassembled WGS sequence"/>
</dbReference>
<evidence type="ECO:0000313" key="4">
    <source>
        <dbReference type="EMBL" id="PKS10785.1"/>
    </source>
</evidence>
<feature type="region of interest" description="Disordered" evidence="1">
    <location>
        <begin position="261"/>
        <end position="363"/>
    </location>
</feature>
<feature type="compositionally biased region" description="Polar residues" evidence="1">
    <location>
        <begin position="261"/>
        <end position="279"/>
    </location>
</feature>
<keyword evidence="2" id="KW-0472">Membrane</keyword>
<dbReference type="PANTHER" id="PTHR36089:SF1">
    <property type="entry name" value="CHITIN SYNTHASE 3 COMPLEX PROTEIN CSI2-RELATED"/>
    <property type="match status" value="1"/>
</dbReference>
<feature type="chain" id="PRO_5014950042" description="CSI2 protein" evidence="3">
    <location>
        <begin position="28"/>
        <end position="363"/>
    </location>
</feature>
<feature type="compositionally biased region" description="Low complexity" evidence="1">
    <location>
        <begin position="43"/>
        <end position="121"/>
    </location>
</feature>
<keyword evidence="5" id="KW-1185">Reference proteome</keyword>
<reference evidence="4 5" key="1">
    <citation type="journal article" date="2017" name="G3 (Bethesda)">
        <title>First Draft Genome Sequence of the Pathogenic Fungus Lomentospora prolificans (Formerly Scedosporium prolificans).</title>
        <authorList>
            <person name="Luo R."/>
            <person name="Zimin A."/>
            <person name="Workman R."/>
            <person name="Fan Y."/>
            <person name="Pertea G."/>
            <person name="Grossman N."/>
            <person name="Wear M.P."/>
            <person name="Jia B."/>
            <person name="Miller H."/>
            <person name="Casadevall A."/>
            <person name="Timp W."/>
            <person name="Zhang S.X."/>
            <person name="Salzberg S.L."/>
        </authorList>
    </citation>
    <scope>NUCLEOTIDE SEQUENCE [LARGE SCALE GENOMIC DNA]</scope>
    <source>
        <strain evidence="4 5">JHH-5317</strain>
    </source>
</reference>
<dbReference type="PANTHER" id="PTHR36089">
    <property type="entry name" value="CHITIN SYNTHASE 3 COMPLEX PROTEIN CSI2-RELATED"/>
    <property type="match status" value="1"/>
</dbReference>
<accession>A0A2N3NEC5</accession>
<feature type="compositionally biased region" description="Polar residues" evidence="1">
    <location>
        <begin position="310"/>
        <end position="324"/>
    </location>
</feature>
<dbReference type="GO" id="GO:0000324">
    <property type="term" value="C:fungal-type vacuole"/>
    <property type="evidence" value="ECO:0007669"/>
    <property type="project" value="TreeGrafter"/>
</dbReference>
<feature type="region of interest" description="Disordered" evidence="1">
    <location>
        <begin position="197"/>
        <end position="238"/>
    </location>
</feature>
<sequence>MASSVAMRPWGLENIALLAMLSTVALAQGNGNNNNNDDDKDTTTSANNRPTPTRGNNNDNTDDNNNNRPSSTTSQRQTTRTSESQTTTLPPVTTTVGAVPTLSNDATTPLPTLPGGFTRPTPAVPPTINAPFMQRSTMPDGTVFIAVGAILGAFGLAVLIWRAIVACLLHRSVERAAAAQHLANEKSTYLAPPAAFYKNTERDPSPTAPARGTRRTNRGPIPSATPSQSNLFFSPTAVNTAGMGGNRDSRYLPSGFYAAGSSPSPAMNAHTSGSYTNLRPDSRGGGFSRNTMRDHSPEGSPQFAARPDPSMSSLNLNRPPSQRAPSAYLDDLLDENPHMFPPAQMPPQAARGSHHQNYNRGGH</sequence>
<protein>
    <recommendedName>
        <fullName evidence="6">CSI2 protein</fullName>
    </recommendedName>
</protein>
<evidence type="ECO:0008006" key="6">
    <source>
        <dbReference type="Google" id="ProtNLM"/>
    </source>
</evidence>
<keyword evidence="2" id="KW-1133">Transmembrane helix</keyword>
<gene>
    <name evidence="4" type="ORF">jhhlp_002542</name>
</gene>
<dbReference type="AlphaFoldDB" id="A0A2N3NEC5"/>
<proteinExistence type="predicted"/>
<name>A0A2N3NEC5_9PEZI</name>
<evidence type="ECO:0000256" key="3">
    <source>
        <dbReference type="SAM" id="SignalP"/>
    </source>
</evidence>
<dbReference type="InterPro" id="IPR051009">
    <property type="entry name" value="PRM"/>
</dbReference>
<dbReference type="OrthoDB" id="4065319at2759"/>
<feature type="signal peptide" evidence="3">
    <location>
        <begin position="1"/>
        <end position="27"/>
    </location>
</feature>
<keyword evidence="3" id="KW-0732">Signal</keyword>
<dbReference type="VEuPathDB" id="FungiDB:jhhlp_002542"/>
<dbReference type="EMBL" id="NLAX01000008">
    <property type="protein sequence ID" value="PKS10785.1"/>
    <property type="molecule type" value="Genomic_DNA"/>
</dbReference>
<evidence type="ECO:0000256" key="2">
    <source>
        <dbReference type="SAM" id="Phobius"/>
    </source>
</evidence>